<evidence type="ECO:0000259" key="9">
    <source>
        <dbReference type="PROSITE" id="PS51379"/>
    </source>
</evidence>
<dbReference type="AlphaFoldDB" id="D1APR5"/>
<dbReference type="NCBIfam" id="TIGR02494">
    <property type="entry name" value="PFLE_PFLC"/>
    <property type="match status" value="1"/>
</dbReference>
<evidence type="ECO:0000256" key="2">
    <source>
        <dbReference type="ARBA" id="ARBA00009777"/>
    </source>
</evidence>
<dbReference type="CDD" id="cd01335">
    <property type="entry name" value="Radical_SAM"/>
    <property type="match status" value="1"/>
</dbReference>
<gene>
    <name evidence="11" type="ordered locus">Sterm_3258</name>
</gene>
<keyword evidence="8" id="KW-0411">Iron-sulfur</keyword>
<name>D1APR5_SEBTE</name>
<dbReference type="STRING" id="526218.Sterm_3258"/>
<dbReference type="InterPro" id="IPR034457">
    <property type="entry name" value="Organic_radical-activating"/>
</dbReference>
<organism evidence="11 12">
    <name type="scientific">Sebaldella termitidis (strain ATCC 33386 / NCTC 11300)</name>
    <dbReference type="NCBI Taxonomy" id="526218"/>
    <lineage>
        <taxon>Bacteria</taxon>
        <taxon>Fusobacteriati</taxon>
        <taxon>Fusobacteriota</taxon>
        <taxon>Fusobacteriia</taxon>
        <taxon>Fusobacteriales</taxon>
        <taxon>Leptotrichiaceae</taxon>
        <taxon>Sebaldella</taxon>
    </lineage>
</organism>
<dbReference type="HOGENOM" id="CLU_058969_0_0_0"/>
<dbReference type="GO" id="GO:0043365">
    <property type="term" value="F:[formate-C-acetyltransferase]-activating enzyme activity"/>
    <property type="evidence" value="ECO:0007669"/>
    <property type="project" value="UniProtKB-EC"/>
</dbReference>
<dbReference type="PIRSF" id="PIRSF000371">
    <property type="entry name" value="PFL_act_enz"/>
    <property type="match status" value="1"/>
</dbReference>
<dbReference type="GO" id="GO:0051539">
    <property type="term" value="F:4 iron, 4 sulfur cluster binding"/>
    <property type="evidence" value="ECO:0007669"/>
    <property type="project" value="UniProtKB-KW"/>
</dbReference>
<keyword evidence="4" id="KW-0949">S-adenosyl-L-methionine</keyword>
<dbReference type="InterPro" id="IPR058240">
    <property type="entry name" value="rSAM_sf"/>
</dbReference>
<evidence type="ECO:0000256" key="7">
    <source>
        <dbReference type="ARBA" id="ARBA00023004"/>
    </source>
</evidence>
<dbReference type="SFLD" id="SFLDS00029">
    <property type="entry name" value="Radical_SAM"/>
    <property type="match status" value="1"/>
</dbReference>
<reference evidence="12" key="1">
    <citation type="submission" date="2009-09" db="EMBL/GenBank/DDBJ databases">
        <title>The complete chromosome of Sebaldella termitidis ATCC 33386.</title>
        <authorList>
            <consortium name="US DOE Joint Genome Institute (JGI-PGF)"/>
            <person name="Lucas S."/>
            <person name="Copeland A."/>
            <person name="Lapidus A."/>
            <person name="Glavina del Rio T."/>
            <person name="Dalin E."/>
            <person name="Tice H."/>
            <person name="Bruce D."/>
            <person name="Goodwin L."/>
            <person name="Pitluck S."/>
            <person name="Kyrpides N."/>
            <person name="Mavromatis K."/>
            <person name="Ivanova N."/>
            <person name="Mikhailova N."/>
            <person name="Sims D."/>
            <person name="Meincke L."/>
            <person name="Brettin T."/>
            <person name="Detter J.C."/>
            <person name="Han C."/>
            <person name="Larimer F."/>
            <person name="Land M."/>
            <person name="Hauser L."/>
            <person name="Markowitz V."/>
            <person name="Cheng J.F."/>
            <person name="Hugenholtz P."/>
            <person name="Woyke T."/>
            <person name="Wu D."/>
            <person name="Eisen J.A."/>
        </authorList>
    </citation>
    <scope>NUCLEOTIDE SEQUENCE [LARGE SCALE GENOMIC DNA]</scope>
    <source>
        <strain evidence="12">ATCC 33386 / NCTC 11300</strain>
    </source>
</reference>
<evidence type="ECO:0000256" key="6">
    <source>
        <dbReference type="ARBA" id="ARBA00023002"/>
    </source>
</evidence>
<dbReference type="SUPFAM" id="SSF102114">
    <property type="entry name" value="Radical SAM enzymes"/>
    <property type="match status" value="1"/>
</dbReference>
<dbReference type="InterPro" id="IPR017896">
    <property type="entry name" value="4Fe4S_Fe-S-bd"/>
</dbReference>
<dbReference type="PROSITE" id="PS51379">
    <property type="entry name" value="4FE4S_FER_2"/>
    <property type="match status" value="1"/>
</dbReference>
<evidence type="ECO:0000256" key="8">
    <source>
        <dbReference type="ARBA" id="ARBA00023014"/>
    </source>
</evidence>
<dbReference type="PANTHER" id="PTHR30352:SF4">
    <property type="entry name" value="PYRUVATE FORMATE-LYASE 2-ACTIVATING ENZYME"/>
    <property type="match status" value="1"/>
</dbReference>
<dbReference type="InterPro" id="IPR013785">
    <property type="entry name" value="Aldolase_TIM"/>
</dbReference>
<keyword evidence="7" id="KW-0408">Iron</keyword>
<dbReference type="InterPro" id="IPR007197">
    <property type="entry name" value="rSAM"/>
</dbReference>
<feature type="domain" description="Radical SAM core" evidence="10">
    <location>
        <begin position="16"/>
        <end position="298"/>
    </location>
</feature>
<dbReference type="PANTHER" id="PTHR30352">
    <property type="entry name" value="PYRUVATE FORMATE-LYASE-ACTIVATING ENZYME"/>
    <property type="match status" value="1"/>
</dbReference>
<dbReference type="EMBL" id="CP001739">
    <property type="protein sequence ID" value="ACZ10099.1"/>
    <property type="molecule type" value="Genomic_DNA"/>
</dbReference>
<keyword evidence="12" id="KW-1185">Reference proteome</keyword>
<evidence type="ECO:0000256" key="4">
    <source>
        <dbReference type="ARBA" id="ARBA00022691"/>
    </source>
</evidence>
<dbReference type="SUPFAM" id="SSF54862">
    <property type="entry name" value="4Fe-4S ferredoxins"/>
    <property type="match status" value="1"/>
</dbReference>
<dbReference type="InterPro" id="IPR040074">
    <property type="entry name" value="BssD/PflA/YjjW"/>
</dbReference>
<evidence type="ECO:0000313" key="11">
    <source>
        <dbReference type="EMBL" id="ACZ10099.1"/>
    </source>
</evidence>
<dbReference type="RefSeq" id="WP_012862681.1">
    <property type="nucleotide sequence ID" value="NC_013517.1"/>
</dbReference>
<reference evidence="11 12" key="2">
    <citation type="journal article" date="2010" name="Stand. Genomic Sci.">
        <title>Complete genome sequence of Sebaldella termitidis type strain (NCTC 11300).</title>
        <authorList>
            <person name="Harmon-Smith M."/>
            <person name="Celia L."/>
            <person name="Chertkov O."/>
            <person name="Lapidus A."/>
            <person name="Copeland A."/>
            <person name="Glavina Del Rio T."/>
            <person name="Nolan M."/>
            <person name="Lucas S."/>
            <person name="Tice H."/>
            <person name="Cheng J.F."/>
            <person name="Han C."/>
            <person name="Detter J.C."/>
            <person name="Bruce D."/>
            <person name="Goodwin L."/>
            <person name="Pitluck S."/>
            <person name="Pati A."/>
            <person name="Liolios K."/>
            <person name="Ivanova N."/>
            <person name="Mavromatis K."/>
            <person name="Mikhailova N."/>
            <person name="Chen A."/>
            <person name="Palaniappan K."/>
            <person name="Land M."/>
            <person name="Hauser L."/>
            <person name="Chang Y.J."/>
            <person name="Jeffries C.D."/>
            <person name="Brettin T."/>
            <person name="Goker M."/>
            <person name="Beck B."/>
            <person name="Bristow J."/>
            <person name="Eisen J.A."/>
            <person name="Markowitz V."/>
            <person name="Hugenholtz P."/>
            <person name="Kyrpides N.C."/>
            <person name="Klenk H.P."/>
            <person name="Chen F."/>
        </authorList>
    </citation>
    <scope>NUCLEOTIDE SEQUENCE [LARGE SCALE GENOMIC DNA]</scope>
    <source>
        <strain evidence="12">ATCC 33386 / NCTC 11300</strain>
    </source>
</reference>
<dbReference type="Proteomes" id="UP000000845">
    <property type="component" value="Chromosome"/>
</dbReference>
<feature type="domain" description="4Fe-4S ferredoxin-type" evidence="9">
    <location>
        <begin position="76"/>
        <end position="105"/>
    </location>
</feature>
<dbReference type="InterPro" id="IPR012839">
    <property type="entry name" value="Organic_radical_activase"/>
</dbReference>
<dbReference type="KEGG" id="str:Sterm_3258"/>
<evidence type="ECO:0000256" key="3">
    <source>
        <dbReference type="ARBA" id="ARBA00022485"/>
    </source>
</evidence>
<dbReference type="GO" id="GO:0046872">
    <property type="term" value="F:metal ion binding"/>
    <property type="evidence" value="ECO:0007669"/>
    <property type="project" value="UniProtKB-KW"/>
</dbReference>
<dbReference type="eggNOG" id="COG1180">
    <property type="taxonomic scope" value="Bacteria"/>
</dbReference>
<evidence type="ECO:0000313" key="12">
    <source>
        <dbReference type="Proteomes" id="UP000000845"/>
    </source>
</evidence>
<evidence type="ECO:0000256" key="5">
    <source>
        <dbReference type="ARBA" id="ARBA00022723"/>
    </source>
</evidence>
<dbReference type="PROSITE" id="PS01087">
    <property type="entry name" value="RADICAL_ACTIVATING"/>
    <property type="match status" value="1"/>
</dbReference>
<protein>
    <submittedName>
        <fullName evidence="11">Glycyl-radical enzyme activating protein family</fullName>
        <ecNumber evidence="11">1.97.1.4</ecNumber>
    </submittedName>
</protein>
<dbReference type="PROSITE" id="PS51918">
    <property type="entry name" value="RADICAL_SAM"/>
    <property type="match status" value="1"/>
</dbReference>
<comment type="cofactor">
    <cofactor evidence="1">
        <name>[4Fe-4S] cluster</name>
        <dbReference type="ChEBI" id="CHEBI:49883"/>
    </cofactor>
</comment>
<dbReference type="Pfam" id="PF04055">
    <property type="entry name" value="Radical_SAM"/>
    <property type="match status" value="1"/>
</dbReference>
<dbReference type="Gene3D" id="3.30.70.20">
    <property type="match status" value="1"/>
</dbReference>
<dbReference type="SFLD" id="SFLDG01066">
    <property type="entry name" value="organic_radical-activating_enz"/>
    <property type="match status" value="1"/>
</dbReference>
<evidence type="ECO:0000259" key="10">
    <source>
        <dbReference type="PROSITE" id="PS51918"/>
    </source>
</evidence>
<dbReference type="Gene3D" id="3.20.20.70">
    <property type="entry name" value="Aldolase class I"/>
    <property type="match status" value="1"/>
</dbReference>
<dbReference type="InterPro" id="IPR001989">
    <property type="entry name" value="Radical_activat_CS"/>
</dbReference>
<dbReference type="SFLD" id="SFLDG01118">
    <property type="entry name" value="activating_enzymes__group_2"/>
    <property type="match status" value="1"/>
</dbReference>
<accession>D1APR5</accession>
<evidence type="ECO:0000256" key="1">
    <source>
        <dbReference type="ARBA" id="ARBA00001966"/>
    </source>
</evidence>
<keyword evidence="3" id="KW-0004">4Fe-4S</keyword>
<keyword evidence="6 11" id="KW-0560">Oxidoreductase</keyword>
<comment type="similarity">
    <text evidence="2">Belongs to the organic radical-activating enzymes family.</text>
</comment>
<dbReference type="EC" id="1.97.1.4" evidence="11"/>
<keyword evidence="5" id="KW-0479">Metal-binding</keyword>
<proteinExistence type="inferred from homology"/>
<sequence length="303" mass="34297">MSKKALISNIQNYSTKDGPGIRTTVFFTGCNLKCVWCSNPELIEPGIKVMYFENRCRRCGKCAETAVNNSIILTESGCEIDREKCTNIEECMEVCPYEAYEKSGYEISVQDLYNKLIRDKIFFEQSGGGVTFSGGEAGLQYEFLSEIGTELQKDNIHTALDTAGLITWEKLEKAINSMNMVLFDIKAYDSRLHRKYTGAGNELILENIKKTADKNKELIIRMVIVPGMNDNIEDIKKRISFIKELGSAVKQIDILKYHNLGEGKYKSLGMIYSVPKDLYREESFWKKVKEMASETGVKVTVDG</sequence>